<feature type="binding site" evidence="1">
    <location>
        <position position="89"/>
    </location>
    <ligand>
        <name>Mg(2+)</name>
        <dbReference type="ChEBI" id="CHEBI:18420"/>
    </ligand>
</feature>
<dbReference type="Gene3D" id="1.20.58.2140">
    <property type="match status" value="1"/>
</dbReference>
<dbReference type="AlphaFoldDB" id="A0A444L6E2"/>
<evidence type="ECO:0000313" key="3">
    <source>
        <dbReference type="Proteomes" id="UP000288215"/>
    </source>
</evidence>
<reference evidence="2 3" key="1">
    <citation type="submission" date="2018-12" db="EMBL/GenBank/DDBJ databases">
        <title>The complete genome of the methanogenic archaea of the candidate phylum Verstraetearchaeota, obtained from the metagenome of underground thermal water.</title>
        <authorList>
            <person name="Kadnikov V.V."/>
            <person name="Mardanov A.V."/>
            <person name="Beletsky A.V."/>
            <person name="Karnachuk O.V."/>
            <person name="Ravin N.V."/>
        </authorList>
    </citation>
    <scope>NUCLEOTIDE SEQUENCE [LARGE SCALE GENOMIC DNA]</scope>
    <source>
        <strain evidence="2">Ch88</strain>
    </source>
</reference>
<accession>A0A444L6E2</accession>
<dbReference type="GO" id="GO:0043565">
    <property type="term" value="F:sequence-specific DNA binding"/>
    <property type="evidence" value="ECO:0007669"/>
    <property type="project" value="InterPro"/>
</dbReference>
<protein>
    <recommendedName>
        <fullName evidence="4">Haloacid dehalogenase</fullName>
    </recommendedName>
</protein>
<keyword evidence="1" id="KW-0460">Magnesium</keyword>
<evidence type="ECO:0000313" key="2">
    <source>
        <dbReference type="EMBL" id="RWX73144.1"/>
    </source>
</evidence>
<dbReference type="Pfam" id="PF01997">
    <property type="entry name" value="Translin"/>
    <property type="match status" value="1"/>
</dbReference>
<sequence length="222" mass="24843">MKFEGIMEEIALSLKAKDAKREEIITQSREIIRRSGSAVLSIHRGEFEAAEESLKAAREALEGALQACMDFHEFYYTGPLPQAFQEYAEAMILLALVKDREVPKPAELRIPPEPYLTGVADAAGELRRYALDSIRKDSINEAWRALELMEEAYTLLKAIDYPRAVVPNLRRKVDVMRRLVEETRGDVTLAHQGLLIRRSIEKASAGMEGQRDVNGSGKGEGA</sequence>
<dbReference type="PANTHER" id="PTHR10741">
    <property type="entry name" value="TRANSLIN AND TRANSLIN ASSOCIATED PROTEIN X"/>
    <property type="match status" value="1"/>
</dbReference>
<gene>
    <name evidence="2" type="ORF">Metus_1118</name>
</gene>
<feature type="binding site" evidence="1">
    <location>
        <position position="125"/>
    </location>
    <ligand>
        <name>Mg(2+)</name>
        <dbReference type="ChEBI" id="CHEBI:18420"/>
    </ligand>
</feature>
<dbReference type="GO" id="GO:0046872">
    <property type="term" value="F:metal ion binding"/>
    <property type="evidence" value="ECO:0007669"/>
    <property type="project" value="UniProtKB-KW"/>
</dbReference>
<evidence type="ECO:0008006" key="4">
    <source>
        <dbReference type="Google" id="ProtNLM"/>
    </source>
</evidence>
<dbReference type="CDD" id="cd14820">
    <property type="entry name" value="TRAX"/>
    <property type="match status" value="1"/>
</dbReference>
<dbReference type="EMBL" id="RXGA01000003">
    <property type="protein sequence ID" value="RWX73144.1"/>
    <property type="molecule type" value="Genomic_DNA"/>
</dbReference>
<keyword evidence="1" id="KW-0479">Metal-binding</keyword>
<comment type="caution">
    <text evidence="2">The sequence shown here is derived from an EMBL/GenBank/DDBJ whole genome shotgun (WGS) entry which is preliminary data.</text>
</comment>
<dbReference type="InterPro" id="IPR002848">
    <property type="entry name" value="Translin_fam"/>
</dbReference>
<dbReference type="InterPro" id="IPR036081">
    <property type="entry name" value="Translin_sf"/>
</dbReference>
<dbReference type="Proteomes" id="UP000288215">
    <property type="component" value="Unassembled WGS sequence"/>
</dbReference>
<name>A0A444L6E2_METS7</name>
<proteinExistence type="predicted"/>
<evidence type="ECO:0000256" key="1">
    <source>
        <dbReference type="PIRSR" id="PIRSR602848-1"/>
    </source>
</evidence>
<dbReference type="SUPFAM" id="SSF74784">
    <property type="entry name" value="Translin"/>
    <property type="match status" value="1"/>
</dbReference>
<organism evidence="2 3">
    <name type="scientific">Methanosuratincola subterraneus</name>
    <dbReference type="NCBI Taxonomy" id="2593994"/>
    <lineage>
        <taxon>Archaea</taxon>
        <taxon>Thermoproteota</taxon>
        <taxon>Methanosuratincolia</taxon>
        <taxon>Candidatus Methanomethylicales</taxon>
        <taxon>Candidatus Methanomethylicaceae</taxon>
        <taxon>Candidatus Methanosuratincola (ex Vanwonterghem et al. 2016)</taxon>
    </lineage>
</organism>